<reference evidence="9 10" key="1">
    <citation type="submission" date="2019-08" db="EMBL/GenBank/DDBJ databases">
        <title>100 year-old enigma solved: identification of Planctomyces bekefii, the type genus and species of the phylum Planctomycetes.</title>
        <authorList>
            <person name="Svetlana D.N."/>
            <person name="Overmann J."/>
        </authorList>
    </citation>
    <scope>NUCLEOTIDE SEQUENCE [LARGE SCALE GENOMIC DNA]</scope>
    <source>
        <strain evidence="9">Phe10_nw2017</strain>
    </source>
</reference>
<evidence type="ECO:0000256" key="1">
    <source>
        <dbReference type="ARBA" id="ARBA00007039"/>
    </source>
</evidence>
<dbReference type="GO" id="GO:0009368">
    <property type="term" value="C:endopeptidase Clp complex"/>
    <property type="evidence" value="ECO:0007669"/>
    <property type="project" value="TreeGrafter"/>
</dbReference>
<evidence type="ECO:0000256" key="7">
    <source>
        <dbReference type="PROSITE-ProRule" id="PRU10086"/>
    </source>
</evidence>
<dbReference type="SUPFAM" id="SSF52096">
    <property type="entry name" value="ClpP/crotonase"/>
    <property type="match status" value="1"/>
</dbReference>
<dbReference type="NCBIfam" id="NF009205">
    <property type="entry name" value="PRK12553.1"/>
    <property type="match status" value="1"/>
</dbReference>
<accession>A0A5C6MDT6</accession>
<dbReference type="PANTHER" id="PTHR10381:SF11">
    <property type="entry name" value="ATP-DEPENDENT CLP PROTEASE PROTEOLYTIC SUBUNIT, MITOCHONDRIAL"/>
    <property type="match status" value="1"/>
</dbReference>
<feature type="active site" description="Nucleophile" evidence="6">
    <location>
        <position position="105"/>
    </location>
</feature>
<dbReference type="AlphaFoldDB" id="A0A5C6MDT6"/>
<keyword evidence="2 6" id="KW-0645">Protease</keyword>
<dbReference type="Proteomes" id="UP000321083">
    <property type="component" value="Unassembled WGS sequence"/>
</dbReference>
<evidence type="ECO:0000256" key="8">
    <source>
        <dbReference type="RuleBase" id="RU003567"/>
    </source>
</evidence>
<dbReference type="PROSITE" id="PS00382">
    <property type="entry name" value="CLP_PROTEASE_HIS"/>
    <property type="match status" value="1"/>
</dbReference>
<comment type="subunit">
    <text evidence="6">Fourteen ClpP subunits assemble into 2 heptameric rings which stack back to back to give a disk-like structure with a central cavity, resembling the structure of eukaryotic proteasomes.</text>
</comment>
<organism evidence="9 10">
    <name type="scientific">Planctomyces bekefii</name>
    <dbReference type="NCBI Taxonomy" id="1653850"/>
    <lineage>
        <taxon>Bacteria</taxon>
        <taxon>Pseudomonadati</taxon>
        <taxon>Planctomycetota</taxon>
        <taxon>Planctomycetia</taxon>
        <taxon>Planctomycetales</taxon>
        <taxon>Planctomycetaceae</taxon>
        <taxon>Planctomyces</taxon>
    </lineage>
</organism>
<dbReference type="PRINTS" id="PR00127">
    <property type="entry name" value="CLPPROTEASEP"/>
</dbReference>
<evidence type="ECO:0000256" key="6">
    <source>
        <dbReference type="HAMAP-Rule" id="MF_00444"/>
    </source>
</evidence>
<keyword evidence="3 6" id="KW-0378">Hydrolase</keyword>
<evidence type="ECO:0000256" key="5">
    <source>
        <dbReference type="ARBA" id="ARBA00034021"/>
    </source>
</evidence>
<dbReference type="GO" id="GO:0005737">
    <property type="term" value="C:cytoplasm"/>
    <property type="evidence" value="ECO:0007669"/>
    <property type="project" value="UniProtKB-SubCell"/>
</dbReference>
<evidence type="ECO:0000256" key="3">
    <source>
        <dbReference type="ARBA" id="ARBA00022801"/>
    </source>
</evidence>
<comment type="caution">
    <text evidence="9">The sequence shown here is derived from an EMBL/GenBank/DDBJ whole genome shotgun (WGS) entry which is preliminary data.</text>
</comment>
<dbReference type="EC" id="3.4.21.92" evidence="6"/>
<dbReference type="InterPro" id="IPR029045">
    <property type="entry name" value="ClpP/crotonase-like_dom_sf"/>
</dbReference>
<evidence type="ECO:0000313" key="10">
    <source>
        <dbReference type="Proteomes" id="UP000321083"/>
    </source>
</evidence>
<dbReference type="CDD" id="cd07017">
    <property type="entry name" value="S14_ClpP_2"/>
    <property type="match status" value="1"/>
</dbReference>
<comment type="subcellular location">
    <subcellularLocation>
        <location evidence="6">Cytoplasm</location>
    </subcellularLocation>
</comment>
<evidence type="ECO:0000256" key="2">
    <source>
        <dbReference type="ARBA" id="ARBA00022670"/>
    </source>
</evidence>
<dbReference type="EMBL" id="SRHE01000019">
    <property type="protein sequence ID" value="TWW12325.1"/>
    <property type="molecule type" value="Genomic_DNA"/>
</dbReference>
<dbReference type="InterPro" id="IPR023562">
    <property type="entry name" value="ClpP/TepA"/>
</dbReference>
<dbReference type="GO" id="GO:0004176">
    <property type="term" value="F:ATP-dependent peptidase activity"/>
    <property type="evidence" value="ECO:0007669"/>
    <property type="project" value="InterPro"/>
</dbReference>
<proteinExistence type="inferred from homology"/>
<reference evidence="9 10" key="2">
    <citation type="submission" date="2019-08" db="EMBL/GenBank/DDBJ databases">
        <authorList>
            <person name="Henke P."/>
        </authorList>
    </citation>
    <scope>NUCLEOTIDE SEQUENCE [LARGE SCALE GENOMIC DNA]</scope>
    <source>
        <strain evidence="9">Phe10_nw2017</strain>
    </source>
</reference>
<dbReference type="GO" id="GO:0051117">
    <property type="term" value="F:ATPase binding"/>
    <property type="evidence" value="ECO:0007669"/>
    <property type="project" value="TreeGrafter"/>
</dbReference>
<comment type="catalytic activity">
    <reaction evidence="5 6 7">
        <text>Hydrolysis of proteins to small peptides in the presence of ATP and magnesium. alpha-casein is the usual test substrate. In the absence of ATP, only oligopeptides shorter than five residues are hydrolyzed (such as succinyl-Leu-Tyr-|-NHMec, and Leu-Tyr-Leu-|-Tyr-Trp, in which cleavage of the -Tyr-|-Leu- and -Tyr-|-Trp bonds also occurs).</text>
        <dbReference type="EC" id="3.4.21.92"/>
    </reaction>
</comment>
<dbReference type="HAMAP" id="MF_00444">
    <property type="entry name" value="ClpP"/>
    <property type="match status" value="1"/>
</dbReference>
<dbReference type="PANTHER" id="PTHR10381">
    <property type="entry name" value="ATP-DEPENDENT CLP PROTEASE PROTEOLYTIC SUBUNIT"/>
    <property type="match status" value="1"/>
</dbReference>
<sequence>MTEKQVSNSSEILNAGFPDLPFADQFAEVKLLQRRRVFISEAITAKSAKRYISDLLALDAEKPGEPITLYLNSPGGEVNSGFAIYDTIRFIQSPVTIVNTGLCASIATVINVAAKKDRRVTMPNAKFLIHQPLIPGQVYGQASDLEITAREILKTREKINKILAKETGTPLEKVEKDTVRDYWMNAQEAVEYGLVSKIVETYKDLER</sequence>
<keyword evidence="4 6" id="KW-0720">Serine protease</keyword>
<dbReference type="InterPro" id="IPR033135">
    <property type="entry name" value="ClpP_His_AS"/>
</dbReference>
<name>A0A5C6MDT6_9PLAN</name>
<dbReference type="InterPro" id="IPR001907">
    <property type="entry name" value="ClpP"/>
</dbReference>
<dbReference type="Gene3D" id="3.90.226.10">
    <property type="entry name" value="2-enoyl-CoA Hydratase, Chain A, domain 1"/>
    <property type="match status" value="1"/>
</dbReference>
<feature type="active site" evidence="6 7">
    <location>
        <position position="130"/>
    </location>
</feature>
<evidence type="ECO:0000313" key="9">
    <source>
        <dbReference type="EMBL" id="TWW12325.1"/>
    </source>
</evidence>
<dbReference type="GO" id="GO:0006515">
    <property type="term" value="P:protein quality control for misfolded or incompletely synthesized proteins"/>
    <property type="evidence" value="ECO:0007669"/>
    <property type="project" value="TreeGrafter"/>
</dbReference>
<gene>
    <name evidence="6 9" type="primary">clpP</name>
    <name evidence="9" type="ORF">E3A20_02040</name>
</gene>
<dbReference type="Pfam" id="PF00574">
    <property type="entry name" value="CLP_protease"/>
    <property type="match status" value="1"/>
</dbReference>
<protein>
    <recommendedName>
        <fullName evidence="6 8">ATP-dependent Clp protease proteolytic subunit</fullName>
        <ecNumber evidence="6">3.4.21.92</ecNumber>
    </recommendedName>
    <alternativeName>
        <fullName evidence="6">Endopeptidase Clp</fullName>
    </alternativeName>
</protein>
<dbReference type="GO" id="GO:0004252">
    <property type="term" value="F:serine-type endopeptidase activity"/>
    <property type="evidence" value="ECO:0007669"/>
    <property type="project" value="UniProtKB-UniRule"/>
</dbReference>
<evidence type="ECO:0000256" key="4">
    <source>
        <dbReference type="ARBA" id="ARBA00022825"/>
    </source>
</evidence>
<keyword evidence="10" id="KW-1185">Reference proteome</keyword>
<comment type="similarity">
    <text evidence="1 6 8">Belongs to the peptidase S14 family.</text>
</comment>
<keyword evidence="6" id="KW-0963">Cytoplasm</keyword>
<comment type="function">
    <text evidence="6">Cleaves peptides in various proteins in a process that requires ATP hydrolysis. Has a chymotrypsin-like activity. Plays a major role in the degradation of misfolded proteins.</text>
</comment>